<feature type="region of interest" description="Disordered" evidence="1">
    <location>
        <begin position="79"/>
        <end position="117"/>
    </location>
</feature>
<keyword evidence="3" id="KW-1185">Reference proteome</keyword>
<protein>
    <submittedName>
        <fullName evidence="2">Uncharacterized protein</fullName>
    </submittedName>
</protein>
<dbReference type="GeneID" id="9523773"/>
<dbReference type="AlphaFoldDB" id="D4APU0"/>
<feature type="compositionally biased region" description="Basic and acidic residues" evidence="1">
    <location>
        <begin position="1"/>
        <end position="12"/>
    </location>
</feature>
<dbReference type="EMBL" id="ABSU01000004">
    <property type="protein sequence ID" value="EFE35301.1"/>
    <property type="molecule type" value="Genomic_DNA"/>
</dbReference>
<feature type="compositionally biased region" description="Basic and acidic residues" evidence="1">
    <location>
        <begin position="84"/>
        <end position="95"/>
    </location>
</feature>
<evidence type="ECO:0000313" key="2">
    <source>
        <dbReference type="EMBL" id="EFE35301.1"/>
    </source>
</evidence>
<reference evidence="3" key="1">
    <citation type="journal article" date="2011" name="Genome Biol.">
        <title>Comparative and functional genomics provide insights into the pathogenicity of dermatophytic fungi.</title>
        <authorList>
            <person name="Burmester A."/>
            <person name="Shelest E."/>
            <person name="Gloeckner G."/>
            <person name="Heddergott C."/>
            <person name="Schindler S."/>
            <person name="Staib P."/>
            <person name="Heidel A."/>
            <person name="Felder M."/>
            <person name="Petzold A."/>
            <person name="Szafranski K."/>
            <person name="Feuermann M."/>
            <person name="Pedruzzi I."/>
            <person name="Priebe S."/>
            <person name="Groth M."/>
            <person name="Winkler R."/>
            <person name="Li W."/>
            <person name="Kniemeyer O."/>
            <person name="Schroeckh V."/>
            <person name="Hertweck C."/>
            <person name="Hube B."/>
            <person name="White T.C."/>
            <person name="Platzer M."/>
            <person name="Guthke R."/>
            <person name="Heitman J."/>
            <person name="Woestemeyer J."/>
            <person name="Zipfel P.F."/>
            <person name="Monod M."/>
            <person name="Brakhage A.A."/>
        </authorList>
    </citation>
    <scope>NUCLEOTIDE SEQUENCE [LARGE SCALE GENOMIC DNA]</scope>
    <source>
        <strain evidence="3">ATCC MYA-4681 / CBS 112371</strain>
    </source>
</reference>
<dbReference type="KEGG" id="abe:ARB_06258"/>
<evidence type="ECO:0000313" key="3">
    <source>
        <dbReference type="Proteomes" id="UP000008866"/>
    </source>
</evidence>
<sequence length="117" mass="13841">MKKKGEKRENWGRGRRWRRATERREVAGVGDGDGDVVVVGFLLCRRKKRKKNKKEKERKRGKVSFWASPLWEGLVSSAIKQAKAKQESKKARKQEEEEEEESSFSFGRCREKIKQWM</sequence>
<dbReference type="RefSeq" id="XP_003015946.1">
    <property type="nucleotide sequence ID" value="XM_003015900.1"/>
</dbReference>
<dbReference type="Proteomes" id="UP000008866">
    <property type="component" value="Unassembled WGS sequence"/>
</dbReference>
<organism evidence="2 3">
    <name type="scientific">Arthroderma benhamiae (strain ATCC MYA-4681 / CBS 112371)</name>
    <name type="common">Trichophyton mentagrophytes</name>
    <dbReference type="NCBI Taxonomy" id="663331"/>
    <lineage>
        <taxon>Eukaryota</taxon>
        <taxon>Fungi</taxon>
        <taxon>Dikarya</taxon>
        <taxon>Ascomycota</taxon>
        <taxon>Pezizomycotina</taxon>
        <taxon>Eurotiomycetes</taxon>
        <taxon>Eurotiomycetidae</taxon>
        <taxon>Onygenales</taxon>
        <taxon>Arthrodermataceae</taxon>
        <taxon>Trichophyton</taxon>
    </lineage>
</organism>
<accession>D4APU0</accession>
<feature type="region of interest" description="Disordered" evidence="1">
    <location>
        <begin position="1"/>
        <end position="31"/>
    </location>
</feature>
<gene>
    <name evidence="2" type="ORF">ARB_06258</name>
</gene>
<feature type="compositionally biased region" description="Basic and acidic residues" evidence="1">
    <location>
        <begin position="108"/>
        <end position="117"/>
    </location>
</feature>
<comment type="caution">
    <text evidence="2">The sequence shown here is derived from an EMBL/GenBank/DDBJ whole genome shotgun (WGS) entry which is preliminary data.</text>
</comment>
<evidence type="ECO:0000256" key="1">
    <source>
        <dbReference type="SAM" id="MobiDB-lite"/>
    </source>
</evidence>
<name>D4APU0_ARTBC</name>
<proteinExistence type="predicted"/>
<dbReference type="HOGENOM" id="CLU_2084291_0_0_1"/>